<dbReference type="OrthoDB" id="2947043at2759"/>
<evidence type="ECO:0000313" key="2">
    <source>
        <dbReference type="Proteomes" id="UP000799750"/>
    </source>
</evidence>
<dbReference type="EMBL" id="MU004197">
    <property type="protein sequence ID" value="KAF2490249.1"/>
    <property type="molecule type" value="Genomic_DNA"/>
</dbReference>
<evidence type="ECO:0000313" key="1">
    <source>
        <dbReference type="EMBL" id="KAF2490249.1"/>
    </source>
</evidence>
<evidence type="ECO:0008006" key="3">
    <source>
        <dbReference type="Google" id="ProtNLM"/>
    </source>
</evidence>
<proteinExistence type="predicted"/>
<reference evidence="1" key="1">
    <citation type="journal article" date="2020" name="Stud. Mycol.">
        <title>101 Dothideomycetes genomes: a test case for predicting lifestyles and emergence of pathogens.</title>
        <authorList>
            <person name="Haridas S."/>
            <person name="Albert R."/>
            <person name="Binder M."/>
            <person name="Bloem J."/>
            <person name="Labutti K."/>
            <person name="Salamov A."/>
            <person name="Andreopoulos B."/>
            <person name="Baker S."/>
            <person name="Barry K."/>
            <person name="Bills G."/>
            <person name="Bluhm B."/>
            <person name="Cannon C."/>
            <person name="Castanera R."/>
            <person name="Culley D."/>
            <person name="Daum C."/>
            <person name="Ezra D."/>
            <person name="Gonzalez J."/>
            <person name="Henrissat B."/>
            <person name="Kuo A."/>
            <person name="Liang C."/>
            <person name="Lipzen A."/>
            <person name="Lutzoni F."/>
            <person name="Magnuson J."/>
            <person name="Mondo S."/>
            <person name="Nolan M."/>
            <person name="Ohm R."/>
            <person name="Pangilinan J."/>
            <person name="Park H.-J."/>
            <person name="Ramirez L."/>
            <person name="Alfaro M."/>
            <person name="Sun H."/>
            <person name="Tritt A."/>
            <person name="Yoshinaga Y."/>
            <person name="Zwiers L.-H."/>
            <person name="Turgeon B."/>
            <person name="Goodwin S."/>
            <person name="Spatafora J."/>
            <person name="Crous P."/>
            <person name="Grigoriev I."/>
        </authorList>
    </citation>
    <scope>NUCLEOTIDE SEQUENCE</scope>
    <source>
        <strain evidence="1">CBS 269.34</strain>
    </source>
</reference>
<gene>
    <name evidence="1" type="ORF">BU16DRAFT_530781</name>
</gene>
<dbReference type="AlphaFoldDB" id="A0A6A6QDR6"/>
<protein>
    <recommendedName>
        <fullName evidence="3">SnoaL-like domain-containing protein</fullName>
    </recommendedName>
</protein>
<sequence>MSEYTSTREGFQRAMKWSLTGPPEEAKLYAEGTATPTFYQVMNGQRIEYDDYVKGITEWRAKISAYEPMVDEFLRDGDQLAARMTGTIKVDGIETVFESFMFAKIDKESGRMVSLIERSVWGPAGAQPEHGVN</sequence>
<organism evidence="1 2">
    <name type="scientific">Lophium mytilinum</name>
    <dbReference type="NCBI Taxonomy" id="390894"/>
    <lineage>
        <taxon>Eukaryota</taxon>
        <taxon>Fungi</taxon>
        <taxon>Dikarya</taxon>
        <taxon>Ascomycota</taxon>
        <taxon>Pezizomycotina</taxon>
        <taxon>Dothideomycetes</taxon>
        <taxon>Pleosporomycetidae</taxon>
        <taxon>Mytilinidiales</taxon>
        <taxon>Mytilinidiaceae</taxon>
        <taxon>Lophium</taxon>
    </lineage>
</organism>
<keyword evidence="2" id="KW-1185">Reference proteome</keyword>
<name>A0A6A6QDR6_9PEZI</name>
<accession>A0A6A6QDR6</accession>
<dbReference type="Proteomes" id="UP000799750">
    <property type="component" value="Unassembled WGS sequence"/>
</dbReference>